<dbReference type="InterPro" id="IPR010869">
    <property type="entry name" value="DUF1501"/>
</dbReference>
<name>A0AAN4UP78_9RHOB</name>
<evidence type="ECO:0000313" key="1">
    <source>
        <dbReference type="EMBL" id="GHD99080.1"/>
    </source>
</evidence>
<evidence type="ECO:0000313" key="3">
    <source>
        <dbReference type="Proteomes" id="UP000199541"/>
    </source>
</evidence>
<comment type="caution">
    <text evidence="1">The sequence shown here is derived from an EMBL/GenBank/DDBJ whole genome shotgun (WGS) entry which is preliminary data.</text>
</comment>
<protein>
    <submittedName>
        <fullName evidence="2">Uncharacterized conserved protein, DUF1501 family</fullName>
    </submittedName>
</protein>
<organism evidence="1 4">
    <name type="scientific">Allgaiera indica</name>
    <dbReference type="NCBI Taxonomy" id="765699"/>
    <lineage>
        <taxon>Bacteria</taxon>
        <taxon>Pseudomonadati</taxon>
        <taxon>Pseudomonadota</taxon>
        <taxon>Alphaproteobacteria</taxon>
        <taxon>Rhodobacterales</taxon>
        <taxon>Paracoccaceae</taxon>
        <taxon>Allgaiera</taxon>
    </lineage>
</organism>
<dbReference type="PROSITE" id="PS51318">
    <property type="entry name" value="TAT"/>
    <property type="match status" value="1"/>
</dbReference>
<evidence type="ECO:0000313" key="4">
    <source>
        <dbReference type="Proteomes" id="UP000634647"/>
    </source>
</evidence>
<sequence>MRDISSSQPTRRAFLRASALIGCSAAAWPLMTHVTLASAPGEDRLVVIILRGAMDGLDVVRPAGDRAWAALRGPSLNGNAPPLMLNDFFALHPALADLMPLWQAGELGFAHAVATPYRNKRSHFDGQDILEAGTGLDVPDLRVRDGWLNRMLQSVPGIAAQTAFAVGRDEMKVIEGRAPFRSWAPDTRLVLSQQSRVLLEQVYHDDPLFRDAGEEAMDLADQLGDERAMSPAMMRKAANRADQAAALAKFTAERMRQETRIAAFSISGWDSHRGQAGVLRRQLSGLSQAVLTLKSGLGPLWQRTTVLAVTEFGRTARENGTGGTDHGTGGAMLMAGGAIRGGRVYGKWPGLEEADLYQRRDLMPTADVRLYPAWAMRGMYGIGRDLLQDKIFPGLDMGDDPRLLL</sequence>
<dbReference type="AlphaFoldDB" id="A0AAN4UP78"/>
<dbReference type="Pfam" id="PF07394">
    <property type="entry name" value="DUF1501"/>
    <property type="match status" value="1"/>
</dbReference>
<dbReference type="Proteomes" id="UP000634647">
    <property type="component" value="Unassembled WGS sequence"/>
</dbReference>
<dbReference type="RefSeq" id="WP_035839584.1">
    <property type="nucleotide sequence ID" value="NZ_BNAB01000001.1"/>
</dbReference>
<dbReference type="EMBL" id="FNOB01000001">
    <property type="protein sequence ID" value="SDW00824.1"/>
    <property type="molecule type" value="Genomic_DNA"/>
</dbReference>
<reference evidence="1" key="1">
    <citation type="journal article" date="2014" name="Int. J. Syst. Evol. Microbiol.">
        <title>Complete genome sequence of Corynebacterium casei LMG S-19264T (=DSM 44701T), isolated from a smear-ripened cheese.</title>
        <authorList>
            <consortium name="US DOE Joint Genome Institute (JGI-PGF)"/>
            <person name="Walter F."/>
            <person name="Albersmeier A."/>
            <person name="Kalinowski J."/>
            <person name="Ruckert C."/>
        </authorList>
    </citation>
    <scope>NUCLEOTIDE SEQUENCE</scope>
    <source>
        <strain evidence="1">CGMCC 1.10859</strain>
    </source>
</reference>
<reference evidence="2 3" key="2">
    <citation type="submission" date="2016-10" db="EMBL/GenBank/DDBJ databases">
        <authorList>
            <person name="Varghese N."/>
            <person name="Submissions S."/>
        </authorList>
    </citation>
    <scope>NUCLEOTIDE SEQUENCE [LARGE SCALE GENOMIC DNA]</scope>
    <source>
        <strain evidence="2 3">DSM 24802</strain>
    </source>
</reference>
<dbReference type="PANTHER" id="PTHR43737">
    <property type="entry name" value="BLL7424 PROTEIN"/>
    <property type="match status" value="1"/>
</dbReference>
<dbReference type="EMBL" id="BNAB01000001">
    <property type="protein sequence ID" value="GHD99080.1"/>
    <property type="molecule type" value="Genomic_DNA"/>
</dbReference>
<dbReference type="Proteomes" id="UP000199541">
    <property type="component" value="Unassembled WGS sequence"/>
</dbReference>
<reference evidence="1" key="3">
    <citation type="submission" date="2023-06" db="EMBL/GenBank/DDBJ databases">
        <authorList>
            <person name="Sun Q."/>
            <person name="Zhou Y."/>
        </authorList>
    </citation>
    <scope>NUCLEOTIDE SEQUENCE</scope>
    <source>
        <strain evidence="1">CGMCC 1.10859</strain>
    </source>
</reference>
<evidence type="ECO:0000313" key="2">
    <source>
        <dbReference type="EMBL" id="SDW00824.1"/>
    </source>
</evidence>
<dbReference type="PANTHER" id="PTHR43737:SF1">
    <property type="entry name" value="DUF1501 DOMAIN-CONTAINING PROTEIN"/>
    <property type="match status" value="1"/>
</dbReference>
<proteinExistence type="predicted"/>
<gene>
    <name evidence="1" type="ORF">GCM10008024_05170</name>
    <name evidence="2" type="ORF">SAMN05444006_10131</name>
</gene>
<dbReference type="InterPro" id="IPR006311">
    <property type="entry name" value="TAT_signal"/>
</dbReference>
<accession>A0AAN4UP78</accession>
<keyword evidence="3" id="KW-1185">Reference proteome</keyword>